<dbReference type="Proteomes" id="UP000666240">
    <property type="component" value="Unassembled WGS sequence"/>
</dbReference>
<evidence type="ECO:0000313" key="4">
    <source>
        <dbReference type="EMBL" id="MBP0437924.1"/>
    </source>
</evidence>
<dbReference type="InterPro" id="IPR051910">
    <property type="entry name" value="ComF/GntX_DNA_util-trans"/>
</dbReference>
<dbReference type="Gene3D" id="3.40.50.2020">
    <property type="match status" value="1"/>
</dbReference>
<organism evidence="4 5">
    <name type="scientific">Tianweitania sediminis</name>
    <dbReference type="NCBI Taxonomy" id="1502156"/>
    <lineage>
        <taxon>Bacteria</taxon>
        <taxon>Pseudomonadati</taxon>
        <taxon>Pseudomonadota</taxon>
        <taxon>Alphaproteobacteria</taxon>
        <taxon>Hyphomicrobiales</taxon>
        <taxon>Phyllobacteriaceae</taxon>
        <taxon>Tianweitania</taxon>
    </lineage>
</organism>
<protein>
    <submittedName>
        <fullName evidence="4">ComF family protein</fullName>
    </submittedName>
</protein>
<comment type="caution">
    <text evidence="4">The sequence shown here is derived from an EMBL/GenBank/DDBJ whole genome shotgun (WGS) entry which is preliminary data.</text>
</comment>
<gene>
    <name evidence="4" type="ORF">J5Y06_04535</name>
</gene>
<evidence type="ECO:0000259" key="3">
    <source>
        <dbReference type="Pfam" id="PF18912"/>
    </source>
</evidence>
<evidence type="ECO:0000313" key="5">
    <source>
        <dbReference type="Proteomes" id="UP000666240"/>
    </source>
</evidence>
<dbReference type="PANTHER" id="PTHR47505">
    <property type="entry name" value="DNA UTILIZATION PROTEIN YHGH"/>
    <property type="match status" value="1"/>
</dbReference>
<keyword evidence="5" id="KW-1185">Reference proteome</keyword>
<reference evidence="4" key="1">
    <citation type="submission" date="2021-03" db="EMBL/GenBank/DDBJ databases">
        <title>Genome sequencing and assembly of Tianweitania sediminis.</title>
        <authorList>
            <person name="Chhetri G."/>
        </authorList>
    </citation>
    <scope>NUCLEOTIDE SEQUENCE</scope>
    <source>
        <strain evidence="4">Z8</strain>
    </source>
</reference>
<proteinExistence type="inferred from homology"/>
<dbReference type="InterPro" id="IPR000836">
    <property type="entry name" value="PRTase_dom"/>
</dbReference>
<evidence type="ECO:0000256" key="1">
    <source>
        <dbReference type="ARBA" id="ARBA00008007"/>
    </source>
</evidence>
<dbReference type="InterPro" id="IPR044005">
    <property type="entry name" value="DZR_2"/>
</dbReference>
<dbReference type="AlphaFoldDB" id="A0A8J7UIR5"/>
<dbReference type="InterPro" id="IPR029057">
    <property type="entry name" value="PRTase-like"/>
</dbReference>
<dbReference type="SUPFAM" id="SSF53271">
    <property type="entry name" value="PRTase-like"/>
    <property type="match status" value="1"/>
</dbReference>
<sequence>MFGSASIKFGSGPAAVFQALGRVLFPPSCLGCQTELAQPGSLCGRCWPSLRRIERPFCPVLGTPFDADLGEGVVSLEAIADPPPFARARSVAVHTGLARRLAADLKYRDRTDLAPWMAQWMLRSGGELLADADLIVPVPLHRRRFFQRRYNQSAELARCLAGLADRPFAPHVILRRRATRQQVGLGAKQREDNVRGAFQVTEKGRILLKNKRVLVVDDVYTTGATVGAVSRALLRGGAAAVDVLTFSRVLPDSFSADDLEP</sequence>
<name>A0A8J7UIR5_9HYPH</name>
<feature type="domain" description="Double zinc ribbon" evidence="3">
    <location>
        <begin position="22"/>
        <end position="68"/>
    </location>
</feature>
<feature type="domain" description="Phosphoribosyltransferase" evidence="2">
    <location>
        <begin position="179"/>
        <end position="244"/>
    </location>
</feature>
<dbReference type="Pfam" id="PF18912">
    <property type="entry name" value="DZR_2"/>
    <property type="match status" value="1"/>
</dbReference>
<dbReference type="EMBL" id="JAGIYY010000001">
    <property type="protein sequence ID" value="MBP0437924.1"/>
    <property type="molecule type" value="Genomic_DNA"/>
</dbReference>
<dbReference type="CDD" id="cd06223">
    <property type="entry name" value="PRTases_typeI"/>
    <property type="match status" value="1"/>
</dbReference>
<dbReference type="Pfam" id="PF00156">
    <property type="entry name" value="Pribosyltran"/>
    <property type="match status" value="1"/>
</dbReference>
<accession>A0A8J7UIR5</accession>
<evidence type="ECO:0000259" key="2">
    <source>
        <dbReference type="Pfam" id="PF00156"/>
    </source>
</evidence>
<dbReference type="PANTHER" id="PTHR47505:SF1">
    <property type="entry name" value="DNA UTILIZATION PROTEIN YHGH"/>
    <property type="match status" value="1"/>
</dbReference>
<comment type="similarity">
    <text evidence="1">Belongs to the ComF/GntX family.</text>
</comment>